<feature type="region of interest" description="Disordered" evidence="1">
    <location>
        <begin position="1"/>
        <end position="48"/>
    </location>
</feature>
<name>A0A671DQZ3_RHIFE</name>
<proteinExistence type="predicted"/>
<dbReference type="Ensembl" id="ENSRFET00010003891.1">
    <property type="protein sequence ID" value="ENSRFEP00010003549.1"/>
    <property type="gene ID" value="ENSRFEG00010002507.1"/>
</dbReference>
<keyword evidence="3" id="KW-1185">Reference proteome</keyword>
<dbReference type="AlphaFoldDB" id="A0A671DQZ3"/>
<reference evidence="2 3" key="2">
    <citation type="journal article" date="2018" name="Annu Rev Anim Biosci">
        <title>Bat Biology, Genomes, and the Bat1K Project: To Generate Chromosome-Level Genomes for All Living Bat Species.</title>
        <authorList>
            <person name="Teeling E.C."/>
            <person name="Vernes S.C."/>
            <person name="Davalos L.M."/>
            <person name="Ray D.A."/>
            <person name="Gilbert M.T.P."/>
            <person name="Myers E."/>
        </authorList>
    </citation>
    <scope>NUCLEOTIDE SEQUENCE</scope>
</reference>
<feature type="compositionally biased region" description="Basic and acidic residues" evidence="1">
    <location>
        <begin position="9"/>
        <end position="26"/>
    </location>
</feature>
<reference evidence="3" key="3">
    <citation type="submission" date="2018-12" db="EMBL/GenBank/DDBJ databases">
        <title>G10K-VGP greater horseshoe bat female genome, primary haplotype.</title>
        <authorList>
            <person name="Teeling E."/>
            <person name="Myers G."/>
            <person name="Vernes S."/>
            <person name="Pippel M."/>
            <person name="Winkler S."/>
            <person name="Fedrigo O."/>
            <person name="Rhie A."/>
            <person name="Koren S."/>
            <person name="Phillippy A."/>
            <person name="Lewin H."/>
            <person name="Damas J."/>
            <person name="Howe K."/>
            <person name="Mountcastle J."/>
            <person name="Jarvis E.D."/>
        </authorList>
    </citation>
    <scope>NUCLEOTIDE SEQUENCE [LARGE SCALE GENOMIC DNA]</scope>
</reference>
<evidence type="ECO:0000256" key="1">
    <source>
        <dbReference type="SAM" id="MobiDB-lite"/>
    </source>
</evidence>
<feature type="compositionally biased region" description="Basic and acidic residues" evidence="1">
    <location>
        <begin position="38"/>
        <end position="48"/>
    </location>
</feature>
<organism evidence="2 3">
    <name type="scientific">Rhinolophus ferrumequinum</name>
    <name type="common">Greater horseshoe bat</name>
    <dbReference type="NCBI Taxonomy" id="59479"/>
    <lineage>
        <taxon>Eukaryota</taxon>
        <taxon>Metazoa</taxon>
        <taxon>Chordata</taxon>
        <taxon>Craniata</taxon>
        <taxon>Vertebrata</taxon>
        <taxon>Euteleostomi</taxon>
        <taxon>Mammalia</taxon>
        <taxon>Eutheria</taxon>
        <taxon>Laurasiatheria</taxon>
        <taxon>Chiroptera</taxon>
        <taxon>Yinpterochiroptera</taxon>
        <taxon>Rhinolophoidea</taxon>
        <taxon>Rhinolophidae</taxon>
        <taxon>Rhinolophinae</taxon>
        <taxon>Rhinolophus</taxon>
    </lineage>
</organism>
<dbReference type="InParanoid" id="A0A671DQZ3"/>
<reference evidence="2" key="4">
    <citation type="submission" date="2025-08" db="UniProtKB">
        <authorList>
            <consortium name="Ensembl"/>
        </authorList>
    </citation>
    <scope>IDENTIFICATION</scope>
</reference>
<evidence type="ECO:0000313" key="2">
    <source>
        <dbReference type="Ensembl" id="ENSRFEP00010003549.1"/>
    </source>
</evidence>
<reference evidence="2 3" key="1">
    <citation type="journal article" date="2015" name="Annu Rev Anim Biosci">
        <title>The Genome 10K Project: a way forward.</title>
        <authorList>
            <person name="Koepfli K.P."/>
            <person name="Paten B."/>
            <person name="O'Brien S.J."/>
            <person name="Koepfli K.P."/>
            <person name="Paten B."/>
            <person name="Antunes A."/>
            <person name="Belov K."/>
            <person name="Bustamante C."/>
            <person name="Castoe T.A."/>
            <person name="Clawson H."/>
            <person name="Crawford A.J."/>
            <person name="Diekhans M."/>
            <person name="Distel D."/>
            <person name="Durbin R."/>
            <person name="Earl D."/>
            <person name="Fujita M.K."/>
            <person name="Gamble T."/>
            <person name="Georges A."/>
            <person name="Gemmell N."/>
            <person name="Gilbert M.T."/>
            <person name="Graves J.M."/>
            <person name="Green R.E."/>
            <person name="Hickey G."/>
            <person name="Jarvis E.D."/>
            <person name="Johnson W."/>
            <person name="Komissarov A."/>
            <person name="Korf I."/>
            <person name="Kuhn R."/>
            <person name="Larkin D.M."/>
            <person name="Lewin H."/>
            <person name="Lopez J.V."/>
            <person name="Ma J."/>
            <person name="Marques-Bonet T."/>
            <person name="Miller W."/>
            <person name="Murphy R."/>
            <person name="Pevzner P."/>
            <person name="Shapiro B."/>
            <person name="Steiner C."/>
            <person name="Tamazian G."/>
            <person name="Venkatesh B."/>
            <person name="Wang J."/>
            <person name="Wayne R."/>
            <person name="Wiley E."/>
            <person name="Yang H."/>
            <person name="Zhang G."/>
            <person name="Haussler D."/>
            <person name="Ryder O."/>
            <person name="O'Brien S.J."/>
        </authorList>
    </citation>
    <scope>NUCLEOTIDE SEQUENCE</scope>
</reference>
<dbReference type="GeneTree" id="ENSGT00990000210767"/>
<protein>
    <submittedName>
        <fullName evidence="2">Uncharacterized protein</fullName>
    </submittedName>
</protein>
<accession>A0A671DQZ3</accession>
<sequence length="48" mass="5629">MPPKFKCHLNHDHVKGESKSLWKDDSGGEEDPFLRGPFEPRIRPRNDK</sequence>
<dbReference type="Proteomes" id="UP000472240">
    <property type="component" value="Chromosome 1"/>
</dbReference>
<reference evidence="2" key="5">
    <citation type="submission" date="2025-09" db="UniProtKB">
        <authorList>
            <consortium name="Ensembl"/>
        </authorList>
    </citation>
    <scope>IDENTIFICATION</scope>
</reference>
<evidence type="ECO:0000313" key="3">
    <source>
        <dbReference type="Proteomes" id="UP000472240"/>
    </source>
</evidence>